<dbReference type="InterPro" id="IPR044808">
    <property type="entry name" value="ERF_plant"/>
</dbReference>
<keyword evidence="5" id="KW-0539">Nucleus</keyword>
<dbReference type="OrthoDB" id="1930739at2759"/>
<evidence type="ECO:0000256" key="7">
    <source>
        <dbReference type="SAM" id="MobiDB-lite"/>
    </source>
</evidence>
<dbReference type="GO" id="GO:0003677">
    <property type="term" value="F:DNA binding"/>
    <property type="evidence" value="ECO:0007669"/>
    <property type="project" value="UniProtKB-KW"/>
</dbReference>
<dbReference type="InParanoid" id="A0A7J7DS85"/>
<feature type="compositionally biased region" description="Low complexity" evidence="7">
    <location>
        <begin position="324"/>
        <end position="343"/>
    </location>
</feature>
<keyword evidence="4" id="KW-0804">Transcription</keyword>
<dbReference type="PROSITE" id="PS51032">
    <property type="entry name" value="AP2_ERF"/>
    <property type="match status" value="1"/>
</dbReference>
<evidence type="ECO:0000256" key="6">
    <source>
        <dbReference type="ARBA" id="ARBA00024343"/>
    </source>
</evidence>
<comment type="similarity">
    <text evidence="6">Belongs to the AP2/ERF transcription factor family. ERF subfamily.</text>
</comment>
<dbReference type="GO" id="GO:0003700">
    <property type="term" value="F:DNA-binding transcription factor activity"/>
    <property type="evidence" value="ECO:0007669"/>
    <property type="project" value="InterPro"/>
</dbReference>
<dbReference type="InterPro" id="IPR036955">
    <property type="entry name" value="AP2/ERF_dom_sf"/>
</dbReference>
<dbReference type="EMBL" id="JAAARO010000004">
    <property type="protein sequence ID" value="KAF5749225.1"/>
    <property type="molecule type" value="Genomic_DNA"/>
</dbReference>
<protein>
    <submittedName>
        <fullName evidence="9">AP2 domain-containing transcription factor family protein</fullName>
    </submittedName>
</protein>
<dbReference type="InterPro" id="IPR001471">
    <property type="entry name" value="AP2/ERF_dom"/>
</dbReference>
<evidence type="ECO:0000313" key="9">
    <source>
        <dbReference type="EMBL" id="KAF5749225.1"/>
    </source>
</evidence>
<evidence type="ECO:0000313" key="10">
    <source>
        <dbReference type="Proteomes" id="UP000593562"/>
    </source>
</evidence>
<dbReference type="Gene3D" id="3.30.730.10">
    <property type="entry name" value="AP2/ERF domain"/>
    <property type="match status" value="1"/>
</dbReference>
<dbReference type="Proteomes" id="UP000593562">
    <property type="component" value="Unassembled WGS sequence"/>
</dbReference>
<name>A0A7J7DS85_TRIWF</name>
<accession>A0A7J7DS85</accession>
<reference evidence="9 10" key="1">
    <citation type="journal article" date="2020" name="Nat. Commun.">
        <title>Genome of Tripterygium wilfordii and identification of cytochrome P450 involved in triptolide biosynthesis.</title>
        <authorList>
            <person name="Tu L."/>
            <person name="Su P."/>
            <person name="Zhang Z."/>
            <person name="Gao L."/>
            <person name="Wang J."/>
            <person name="Hu T."/>
            <person name="Zhou J."/>
            <person name="Zhang Y."/>
            <person name="Zhao Y."/>
            <person name="Liu Y."/>
            <person name="Song Y."/>
            <person name="Tong Y."/>
            <person name="Lu Y."/>
            <person name="Yang J."/>
            <person name="Xu C."/>
            <person name="Jia M."/>
            <person name="Peters R.J."/>
            <person name="Huang L."/>
            <person name="Gao W."/>
        </authorList>
    </citation>
    <scope>NUCLEOTIDE SEQUENCE [LARGE SCALE GENOMIC DNA]</scope>
    <source>
        <strain evidence="10">cv. XIE 37</strain>
        <tissue evidence="9">Leaf</tissue>
    </source>
</reference>
<dbReference type="InterPro" id="IPR016177">
    <property type="entry name" value="DNA-bd_dom_sf"/>
</dbReference>
<feature type="region of interest" description="Disordered" evidence="7">
    <location>
        <begin position="150"/>
        <end position="183"/>
    </location>
</feature>
<feature type="compositionally biased region" description="Low complexity" evidence="7">
    <location>
        <begin position="88"/>
        <end position="101"/>
    </location>
</feature>
<evidence type="ECO:0000256" key="5">
    <source>
        <dbReference type="ARBA" id="ARBA00023242"/>
    </source>
</evidence>
<dbReference type="SUPFAM" id="SSF54171">
    <property type="entry name" value="DNA-binding domain"/>
    <property type="match status" value="1"/>
</dbReference>
<dbReference type="GO" id="GO:0005634">
    <property type="term" value="C:nucleus"/>
    <property type="evidence" value="ECO:0007669"/>
    <property type="project" value="UniProtKB-SubCell"/>
</dbReference>
<keyword evidence="10" id="KW-1185">Reference proteome</keyword>
<feature type="region of interest" description="Disordered" evidence="7">
    <location>
        <begin position="324"/>
        <end position="365"/>
    </location>
</feature>
<feature type="region of interest" description="Disordered" evidence="7">
    <location>
        <begin position="88"/>
        <end position="127"/>
    </location>
</feature>
<dbReference type="AlphaFoldDB" id="A0A7J7DS85"/>
<feature type="domain" description="AP2/ERF" evidence="8">
    <location>
        <begin position="184"/>
        <end position="241"/>
    </location>
</feature>
<dbReference type="SMART" id="SM00380">
    <property type="entry name" value="AP2"/>
    <property type="match status" value="1"/>
</dbReference>
<sequence>MFLFKVANNKDSGDFYGGGDEHNQQHQWPISQQPPPVEVEVLVPPMYSVQGSAREMSAMVSALTHVMSGQISASWGLGDVHVRPPSFGSSASTYSGSSSSGAIRIGQKRGRKEEEEAQDVPTTHHHHQLIGSVVPPGVYAGFGDFQSSSTEVPSTTIVPAPPPLPAATTPSTETYEESGNRRRRYRGVRQRPWGKWAAEIRDPRKAARVWLGTFDTAESAARAYDEAALRLRGNRAKLNFPENVSQMPQKEAISSTQSQPFQPPIRSPNVILPPVFQRQPFQVSANTMRDHCDYSQLSHSSGDFRMHQPSTLFERMYYNSQLASTQSAMPPSSSGSSSSASFPLLFSNQQPGFLRPPSQPQQQHH</sequence>
<proteinExistence type="inferred from homology"/>
<gene>
    <name evidence="9" type="ORF">HS088_TW04G01189</name>
</gene>
<dbReference type="FunFam" id="3.30.730.10:FF:000001">
    <property type="entry name" value="Ethylene-responsive transcription factor 2"/>
    <property type="match status" value="1"/>
</dbReference>
<dbReference type="Pfam" id="PF00847">
    <property type="entry name" value="AP2"/>
    <property type="match status" value="1"/>
</dbReference>
<keyword evidence="3" id="KW-0238">DNA-binding</keyword>
<keyword evidence="2" id="KW-0805">Transcription regulation</keyword>
<dbReference type="PRINTS" id="PR00367">
    <property type="entry name" value="ETHRSPELEMNT"/>
</dbReference>
<evidence type="ECO:0000259" key="8">
    <source>
        <dbReference type="PROSITE" id="PS51032"/>
    </source>
</evidence>
<dbReference type="CDD" id="cd00018">
    <property type="entry name" value="AP2"/>
    <property type="match status" value="1"/>
</dbReference>
<organism evidence="9 10">
    <name type="scientific">Tripterygium wilfordii</name>
    <name type="common">Thunder God vine</name>
    <dbReference type="NCBI Taxonomy" id="458696"/>
    <lineage>
        <taxon>Eukaryota</taxon>
        <taxon>Viridiplantae</taxon>
        <taxon>Streptophyta</taxon>
        <taxon>Embryophyta</taxon>
        <taxon>Tracheophyta</taxon>
        <taxon>Spermatophyta</taxon>
        <taxon>Magnoliopsida</taxon>
        <taxon>eudicotyledons</taxon>
        <taxon>Gunneridae</taxon>
        <taxon>Pentapetalae</taxon>
        <taxon>rosids</taxon>
        <taxon>fabids</taxon>
        <taxon>Celastrales</taxon>
        <taxon>Celastraceae</taxon>
        <taxon>Tripterygium</taxon>
    </lineage>
</organism>
<evidence type="ECO:0000256" key="3">
    <source>
        <dbReference type="ARBA" id="ARBA00023125"/>
    </source>
</evidence>
<dbReference type="PANTHER" id="PTHR31190">
    <property type="entry name" value="DNA-BINDING DOMAIN"/>
    <property type="match status" value="1"/>
</dbReference>
<dbReference type="PANTHER" id="PTHR31190:SF421">
    <property type="entry name" value="ETHYLENE-RESPONSIVE TRANSCRIPTION FACTOR ERF110"/>
    <property type="match status" value="1"/>
</dbReference>
<evidence type="ECO:0000256" key="2">
    <source>
        <dbReference type="ARBA" id="ARBA00023015"/>
    </source>
</evidence>
<comment type="caution">
    <text evidence="9">The sequence shown here is derived from an EMBL/GenBank/DDBJ whole genome shotgun (WGS) entry which is preliminary data.</text>
</comment>
<evidence type="ECO:0000256" key="1">
    <source>
        <dbReference type="ARBA" id="ARBA00004123"/>
    </source>
</evidence>
<dbReference type="GO" id="GO:0009873">
    <property type="term" value="P:ethylene-activated signaling pathway"/>
    <property type="evidence" value="ECO:0007669"/>
    <property type="project" value="InterPro"/>
</dbReference>
<evidence type="ECO:0000256" key="4">
    <source>
        <dbReference type="ARBA" id="ARBA00023163"/>
    </source>
</evidence>
<comment type="subcellular location">
    <subcellularLocation>
        <location evidence="1">Nucleus</location>
    </subcellularLocation>
</comment>